<evidence type="ECO:0000256" key="2">
    <source>
        <dbReference type="ARBA" id="ARBA00023002"/>
    </source>
</evidence>
<sequence length="272" mass="29894">MSKVILLTGASSGIGYLAAQNLAQEGHKVYGAARHLEKMENLKQAGVHPIYLDLTKEKTIKQALAAIIEQEGRLDILINNAGYAAFGALEDVSLEDARKQFEVNLFGLARLTQEVLPYMRAQKSGRIINMSSIGGRMTTIMGTWYHASKYALEALSDGLRMETKPFGLDVVLIEPSSIKTPWSQIATENLRACAAGGPYEKIAQKVAQRIEQLYATAFVSEPDLVAKKIVKIANARRVKPRYLVGCGAKAILLLHTILPVKLFDWLVIKSLT</sequence>
<comment type="similarity">
    <text evidence="1 3">Belongs to the short-chain dehydrogenases/reductases (SDR) family.</text>
</comment>
<keyword evidence="5" id="KW-1185">Reference proteome</keyword>
<organism evidence="4 5">
    <name type="scientific">Streptococcus ratti FA-1 = DSM 20564</name>
    <dbReference type="NCBI Taxonomy" id="699248"/>
    <lineage>
        <taxon>Bacteria</taxon>
        <taxon>Bacillati</taxon>
        <taxon>Bacillota</taxon>
        <taxon>Bacilli</taxon>
        <taxon>Lactobacillales</taxon>
        <taxon>Streptococcaceae</taxon>
        <taxon>Streptococcus</taxon>
    </lineage>
</organism>
<evidence type="ECO:0000256" key="1">
    <source>
        <dbReference type="ARBA" id="ARBA00006484"/>
    </source>
</evidence>
<evidence type="ECO:0000313" key="4">
    <source>
        <dbReference type="EMBL" id="EJN94549.1"/>
    </source>
</evidence>
<dbReference type="SUPFAM" id="SSF51735">
    <property type="entry name" value="NAD(P)-binding Rossmann-fold domains"/>
    <property type="match status" value="1"/>
</dbReference>
<name>A0ABN0GVL5_STRRT</name>
<dbReference type="PANTHER" id="PTHR44169">
    <property type="entry name" value="NADPH-DEPENDENT 1-ACYLDIHYDROXYACETONE PHOSPHATE REDUCTASE"/>
    <property type="match status" value="1"/>
</dbReference>
<keyword evidence="2" id="KW-0560">Oxidoreductase</keyword>
<dbReference type="CDD" id="cd05374">
    <property type="entry name" value="17beta-HSD-like_SDR_c"/>
    <property type="match status" value="1"/>
</dbReference>
<comment type="caution">
    <text evidence="4">The sequence shown here is derived from an EMBL/GenBank/DDBJ whole genome shotgun (WGS) entry which is preliminary data.</text>
</comment>
<dbReference type="PANTHER" id="PTHR44169:SF6">
    <property type="entry name" value="NADPH-DEPENDENT 1-ACYLDIHYDROXYACETONE PHOSPHATE REDUCTASE"/>
    <property type="match status" value="1"/>
</dbReference>
<dbReference type="InterPro" id="IPR036291">
    <property type="entry name" value="NAD(P)-bd_dom_sf"/>
</dbReference>
<evidence type="ECO:0000313" key="5">
    <source>
        <dbReference type="Proteomes" id="UP000007815"/>
    </source>
</evidence>
<proteinExistence type="inferred from homology"/>
<gene>
    <name evidence="4" type="ORF">SRA_08426</name>
</gene>
<evidence type="ECO:0000256" key="3">
    <source>
        <dbReference type="RuleBase" id="RU000363"/>
    </source>
</evidence>
<dbReference type="InterPro" id="IPR002347">
    <property type="entry name" value="SDR_fam"/>
</dbReference>
<protein>
    <submittedName>
        <fullName evidence="4">Short chain dehydrogenase</fullName>
    </submittedName>
</protein>
<dbReference type="PRINTS" id="PR00081">
    <property type="entry name" value="GDHRDH"/>
</dbReference>
<dbReference type="PRINTS" id="PR00080">
    <property type="entry name" value="SDRFAMILY"/>
</dbReference>
<accession>A0ABN0GVL5</accession>
<dbReference type="Pfam" id="PF00106">
    <property type="entry name" value="adh_short"/>
    <property type="match status" value="1"/>
</dbReference>
<dbReference type="Gene3D" id="3.40.50.720">
    <property type="entry name" value="NAD(P)-binding Rossmann-like Domain"/>
    <property type="match status" value="1"/>
</dbReference>
<reference evidence="4 5" key="1">
    <citation type="submission" date="2009-12" db="EMBL/GenBank/DDBJ databases">
        <authorList>
            <person name="Lefebure T."/>
            <person name="Cornejo O.E."/>
            <person name="Pavinski Bitar P.D."/>
            <person name="Lang P."/>
            <person name="Stanhope M.J."/>
        </authorList>
    </citation>
    <scope>NUCLEOTIDE SEQUENCE [LARGE SCALE GENOMIC DNA]</scope>
    <source>
        <strain evidence="4 5">FA-1</strain>
    </source>
</reference>
<dbReference type="EMBL" id="AJTZ01000005">
    <property type="protein sequence ID" value="EJN94549.1"/>
    <property type="molecule type" value="Genomic_DNA"/>
</dbReference>
<dbReference type="Proteomes" id="UP000007815">
    <property type="component" value="Unassembled WGS sequence"/>
</dbReference>
<dbReference type="NCBIfam" id="NF004826">
    <property type="entry name" value="PRK06182.1"/>
    <property type="match status" value="1"/>
</dbReference>
<dbReference type="RefSeq" id="WP_003089664.1">
    <property type="nucleotide sequence ID" value="NZ_AJTZ01000005.1"/>
</dbReference>